<dbReference type="InterPro" id="IPR050712">
    <property type="entry name" value="NAD(P)H-dep_reductase"/>
</dbReference>
<dbReference type="InterPro" id="IPR029039">
    <property type="entry name" value="Flavoprotein-like_sf"/>
</dbReference>
<keyword evidence="3" id="KW-1185">Reference proteome</keyword>
<dbReference type="EMBL" id="JADBEC010000001">
    <property type="protein sequence ID" value="MBE1505005.1"/>
    <property type="molecule type" value="Genomic_DNA"/>
</dbReference>
<reference evidence="2 3" key="1">
    <citation type="submission" date="2020-10" db="EMBL/GenBank/DDBJ databases">
        <title>Sequencing the genomes of 1000 actinobacteria strains.</title>
        <authorList>
            <person name="Klenk H.-P."/>
        </authorList>
    </citation>
    <scope>NUCLEOTIDE SEQUENCE [LARGE SCALE GENOMIC DNA]</scope>
    <source>
        <strain evidence="2 3">DSM 7307</strain>
    </source>
</reference>
<dbReference type="InterPro" id="IPR005025">
    <property type="entry name" value="FMN_Rdtase-like_dom"/>
</dbReference>
<evidence type="ECO:0000259" key="1">
    <source>
        <dbReference type="Pfam" id="PF03358"/>
    </source>
</evidence>
<name>A0ABR9IP89_RHIVS</name>
<dbReference type="Pfam" id="PF03358">
    <property type="entry name" value="FMN_red"/>
    <property type="match status" value="1"/>
</dbReference>
<dbReference type="Proteomes" id="UP000620262">
    <property type="component" value="Unassembled WGS sequence"/>
</dbReference>
<comment type="caution">
    <text evidence="2">The sequence shown here is derived from an EMBL/GenBank/DDBJ whole genome shotgun (WGS) entry which is preliminary data.</text>
</comment>
<proteinExistence type="predicted"/>
<sequence length="191" mass="21930">MQKPMRLAVIYGSTREGRICDRVVKWLERELARFPQFEIDIIDPLAFSLPREHVPHHPEARRLADRLHQADGFIFVTPEYNHSFTASLKFLIDLFAEPWHGKPIAFVCYGGISGGLRAVEQLRLVFAELHAVTICDAVSFNSPWRRFDNDGRLQDPEDALRRLSRMMAQLQWWTEALIAARSDTPYAGIAA</sequence>
<dbReference type="PANTHER" id="PTHR30543:SF21">
    <property type="entry name" value="NAD(P)H-DEPENDENT FMN REDUCTASE LOT6"/>
    <property type="match status" value="1"/>
</dbReference>
<gene>
    <name evidence="2" type="ORF">H4W29_002186</name>
</gene>
<dbReference type="SUPFAM" id="SSF52218">
    <property type="entry name" value="Flavoproteins"/>
    <property type="match status" value="1"/>
</dbReference>
<dbReference type="Gene3D" id="3.40.50.360">
    <property type="match status" value="1"/>
</dbReference>
<dbReference type="RefSeq" id="WP_192728938.1">
    <property type="nucleotide sequence ID" value="NZ_BAAAVL010000007.1"/>
</dbReference>
<evidence type="ECO:0000313" key="3">
    <source>
        <dbReference type="Proteomes" id="UP000620262"/>
    </source>
</evidence>
<feature type="domain" description="NADPH-dependent FMN reductase-like" evidence="1">
    <location>
        <begin position="5"/>
        <end position="141"/>
    </location>
</feature>
<accession>A0ABR9IP89</accession>
<organism evidence="2 3">
    <name type="scientific">Rhizobium viscosum</name>
    <name type="common">Arthrobacter viscosus</name>
    <dbReference type="NCBI Taxonomy" id="1673"/>
    <lineage>
        <taxon>Bacteria</taxon>
        <taxon>Pseudomonadati</taxon>
        <taxon>Pseudomonadota</taxon>
        <taxon>Alphaproteobacteria</taxon>
        <taxon>Hyphomicrobiales</taxon>
        <taxon>Rhizobiaceae</taxon>
        <taxon>Rhizobium/Agrobacterium group</taxon>
        <taxon>Rhizobium</taxon>
    </lineage>
</organism>
<dbReference type="PANTHER" id="PTHR30543">
    <property type="entry name" value="CHROMATE REDUCTASE"/>
    <property type="match status" value="1"/>
</dbReference>
<evidence type="ECO:0000313" key="2">
    <source>
        <dbReference type="EMBL" id="MBE1505005.1"/>
    </source>
</evidence>
<protein>
    <submittedName>
        <fullName evidence="2">NAD(P)H-dependent FMN reductase</fullName>
    </submittedName>
</protein>